<organism evidence="8 9">
    <name type="scientific">Phytophthora rubi</name>
    <dbReference type="NCBI Taxonomy" id="129364"/>
    <lineage>
        <taxon>Eukaryota</taxon>
        <taxon>Sar</taxon>
        <taxon>Stramenopiles</taxon>
        <taxon>Oomycota</taxon>
        <taxon>Peronosporomycetes</taxon>
        <taxon>Peronosporales</taxon>
        <taxon>Peronosporaceae</taxon>
        <taxon>Phytophthora</taxon>
    </lineage>
</organism>
<dbReference type="InterPro" id="IPR050951">
    <property type="entry name" value="Retrovirus_Pol_polyprotein"/>
</dbReference>
<evidence type="ECO:0000256" key="2">
    <source>
        <dbReference type="ARBA" id="ARBA00022695"/>
    </source>
</evidence>
<keyword evidence="6" id="KW-0695">RNA-directed DNA polymerase</keyword>
<proteinExistence type="predicted"/>
<evidence type="ECO:0000313" key="9">
    <source>
        <dbReference type="Proteomes" id="UP000429607"/>
    </source>
</evidence>
<dbReference type="Pfam" id="PF17917">
    <property type="entry name" value="RT_RNaseH"/>
    <property type="match status" value="1"/>
</dbReference>
<evidence type="ECO:0000256" key="3">
    <source>
        <dbReference type="ARBA" id="ARBA00022722"/>
    </source>
</evidence>
<evidence type="ECO:0000256" key="1">
    <source>
        <dbReference type="ARBA" id="ARBA00022679"/>
    </source>
</evidence>
<evidence type="ECO:0000313" key="8">
    <source>
        <dbReference type="EMBL" id="KAE9040931.1"/>
    </source>
</evidence>
<dbReference type="InterPro" id="IPR041373">
    <property type="entry name" value="RT_RNaseH"/>
</dbReference>
<reference evidence="8 9" key="1">
    <citation type="submission" date="2018-09" db="EMBL/GenBank/DDBJ databases">
        <title>Genomic investigation of the strawberry pathogen Phytophthora fragariae indicates pathogenicity is determined by transcriptional variation in three key races.</title>
        <authorList>
            <person name="Adams T.M."/>
            <person name="Armitage A.D."/>
            <person name="Sobczyk M.K."/>
            <person name="Bates H.J."/>
            <person name="Dunwell J.M."/>
            <person name="Nellist C.F."/>
            <person name="Harrison R.J."/>
        </authorList>
    </citation>
    <scope>NUCLEOTIDE SEQUENCE [LARGE SCALE GENOMIC DNA]</scope>
    <source>
        <strain evidence="8 9">SCRP249</strain>
    </source>
</reference>
<feature type="domain" description="Reverse transcriptase RNase H-like" evidence="7">
    <location>
        <begin position="101"/>
        <end position="222"/>
    </location>
</feature>
<dbReference type="GO" id="GO:0004519">
    <property type="term" value="F:endonuclease activity"/>
    <property type="evidence" value="ECO:0007669"/>
    <property type="project" value="UniProtKB-KW"/>
</dbReference>
<evidence type="ECO:0000256" key="4">
    <source>
        <dbReference type="ARBA" id="ARBA00022759"/>
    </source>
</evidence>
<evidence type="ECO:0000256" key="6">
    <source>
        <dbReference type="ARBA" id="ARBA00022918"/>
    </source>
</evidence>
<dbReference type="PANTHER" id="PTHR37984">
    <property type="entry name" value="PROTEIN CBG26694"/>
    <property type="match status" value="1"/>
</dbReference>
<dbReference type="PANTHER" id="PTHR37984:SF5">
    <property type="entry name" value="PROTEIN NYNRIN-LIKE"/>
    <property type="match status" value="1"/>
</dbReference>
<dbReference type="GO" id="GO:0003964">
    <property type="term" value="F:RNA-directed DNA polymerase activity"/>
    <property type="evidence" value="ECO:0007669"/>
    <property type="project" value="UniProtKB-KW"/>
</dbReference>
<gene>
    <name evidence="8" type="ORF">PR001_g6858</name>
</gene>
<evidence type="ECO:0000259" key="7">
    <source>
        <dbReference type="Pfam" id="PF17917"/>
    </source>
</evidence>
<comment type="caution">
    <text evidence="8">The sequence shown here is derived from an EMBL/GenBank/DDBJ whole genome shotgun (WGS) entry which is preliminary data.</text>
</comment>
<evidence type="ECO:0000256" key="5">
    <source>
        <dbReference type="ARBA" id="ARBA00022801"/>
    </source>
</evidence>
<keyword evidence="4" id="KW-0255">Endonuclease</keyword>
<protein>
    <recommendedName>
        <fullName evidence="7">Reverse transcriptase RNase H-like domain-containing protein</fullName>
    </recommendedName>
</protein>
<dbReference type="GO" id="GO:0016787">
    <property type="term" value="F:hydrolase activity"/>
    <property type="evidence" value="ECO:0007669"/>
    <property type="project" value="UniProtKB-KW"/>
</dbReference>
<keyword evidence="1" id="KW-0808">Transferase</keyword>
<dbReference type="InterPro" id="IPR043502">
    <property type="entry name" value="DNA/RNA_pol_sf"/>
</dbReference>
<dbReference type="EMBL" id="QXFV01000330">
    <property type="protein sequence ID" value="KAE9040931.1"/>
    <property type="molecule type" value="Genomic_DNA"/>
</dbReference>
<keyword evidence="2" id="KW-0548">Nucleotidyltransferase</keyword>
<dbReference type="Gene3D" id="3.30.70.270">
    <property type="match status" value="1"/>
</dbReference>
<dbReference type="InterPro" id="IPR043128">
    <property type="entry name" value="Rev_trsase/Diguanyl_cyclase"/>
</dbReference>
<sequence length="319" mass="35617">MDMGVFTPTQVLVGGTDRVAYCQATVQEMFDEILHKDLLIWLDDLLGYHKTEVEVGLLTLLEKVLEVCAQKVLKLNYNPKKCNCLRKRPALSNAVELAHTDPTQRLNVFADASEHHWGAVVTQIPLDQLDRPLAEQDHASLMFLGGTFSGAAMRWTIIENVAFALVETCKRADFLLHQPGGFALFTDHRNLKFIFSPQYVASCVPKNTTDKIERWAILLMAYDFEITAIAGADNTWDGLLSRWDSPLTRVCAIRLVTPPKSPMLDDQFCWPTLESVAQAQATETPSIDLSLPRADDGIWRTAFGAGGYRCVQPICSFVS</sequence>
<dbReference type="Proteomes" id="UP000429607">
    <property type="component" value="Unassembled WGS sequence"/>
</dbReference>
<dbReference type="SUPFAM" id="SSF56672">
    <property type="entry name" value="DNA/RNA polymerases"/>
    <property type="match status" value="1"/>
</dbReference>
<dbReference type="AlphaFoldDB" id="A0A6A3NH63"/>
<name>A0A6A3NH63_9STRA</name>
<accession>A0A6A3NH63</accession>
<keyword evidence="3" id="KW-0540">Nuclease</keyword>
<keyword evidence="5" id="KW-0378">Hydrolase</keyword>